<dbReference type="EMBL" id="CM037616">
    <property type="protein sequence ID" value="KAH7992454.1"/>
    <property type="molecule type" value="Genomic_DNA"/>
</dbReference>
<name>A0ACB8EIE8_9SAUR</name>
<reference evidence="1" key="1">
    <citation type="submission" date="2021-08" db="EMBL/GenBank/DDBJ databases">
        <title>The first chromosome-level gecko genome reveals the dynamic sex chromosomes of Neotropical dwarf geckos (Sphaerodactylidae: Sphaerodactylus).</title>
        <authorList>
            <person name="Pinto B.J."/>
            <person name="Keating S.E."/>
            <person name="Gamble T."/>
        </authorList>
    </citation>
    <scope>NUCLEOTIDE SEQUENCE</scope>
    <source>
        <strain evidence="1">TG3544</strain>
    </source>
</reference>
<accession>A0ACB8EIE8</accession>
<keyword evidence="2" id="KW-1185">Reference proteome</keyword>
<dbReference type="Proteomes" id="UP000827872">
    <property type="component" value="Linkage Group LG03"/>
</dbReference>
<proteinExistence type="predicted"/>
<protein>
    <submittedName>
        <fullName evidence="1">Uncharacterized protein</fullName>
    </submittedName>
</protein>
<evidence type="ECO:0000313" key="2">
    <source>
        <dbReference type="Proteomes" id="UP000827872"/>
    </source>
</evidence>
<gene>
    <name evidence="1" type="ORF">K3G42_023099</name>
</gene>
<organism evidence="1 2">
    <name type="scientific">Sphaerodactylus townsendi</name>
    <dbReference type="NCBI Taxonomy" id="933632"/>
    <lineage>
        <taxon>Eukaryota</taxon>
        <taxon>Metazoa</taxon>
        <taxon>Chordata</taxon>
        <taxon>Craniata</taxon>
        <taxon>Vertebrata</taxon>
        <taxon>Euteleostomi</taxon>
        <taxon>Lepidosauria</taxon>
        <taxon>Squamata</taxon>
        <taxon>Bifurcata</taxon>
        <taxon>Gekkota</taxon>
        <taxon>Sphaerodactylidae</taxon>
        <taxon>Sphaerodactylus</taxon>
    </lineage>
</organism>
<sequence>MENDRRTLLANQQQPTETAVYAGTVEHQQRLPSNNRVAYSVFTILAVLLIAGQALTAYFVYQHQNQISKLTKNTNDLQLKAMVSSLPHEPKPAGRMRMPMANMMPLLMRDTDSNAEDPTQLSNKTEDIVKRLLLMGDPTRKFPKLEKAFMDNMIQLKRSMNYVDWNAFEMWMYKWLLFQMAQTKDPEEIAAVKEHFFALKNAHNPNTCTPDLKHSAVQTKCQAEASFKGVYPGKFRPQCDENGDYLPVQCNHSTGFCWCAKKDGTKIEGTSSRGFLNCTETHQIVDPENATYSGQDLLHLN</sequence>
<evidence type="ECO:0000313" key="1">
    <source>
        <dbReference type="EMBL" id="KAH7992454.1"/>
    </source>
</evidence>
<comment type="caution">
    <text evidence="1">The sequence shown here is derived from an EMBL/GenBank/DDBJ whole genome shotgun (WGS) entry which is preliminary data.</text>
</comment>